<feature type="domain" description="DUF7894" evidence="3">
    <location>
        <begin position="854"/>
        <end position="1026"/>
    </location>
</feature>
<evidence type="ECO:0000256" key="2">
    <source>
        <dbReference type="PROSITE-ProRule" id="PRU00708"/>
    </source>
</evidence>
<evidence type="ECO:0000313" key="4">
    <source>
        <dbReference type="EMBL" id="WVZ19254.1"/>
    </source>
</evidence>
<dbReference type="Pfam" id="PF25428">
    <property type="entry name" value="DUF7894"/>
    <property type="match status" value="2"/>
</dbReference>
<evidence type="ECO:0000256" key="1">
    <source>
        <dbReference type="ARBA" id="ARBA00022737"/>
    </source>
</evidence>
<dbReference type="Pfam" id="PF01535">
    <property type="entry name" value="PPR"/>
    <property type="match status" value="5"/>
</dbReference>
<protein>
    <recommendedName>
        <fullName evidence="3">DUF7894 domain-containing protein</fullName>
    </recommendedName>
</protein>
<dbReference type="Pfam" id="PF13041">
    <property type="entry name" value="PPR_2"/>
    <property type="match status" value="1"/>
</dbReference>
<dbReference type="PANTHER" id="PTHR47926">
    <property type="entry name" value="PENTATRICOPEPTIDE REPEAT-CONTAINING PROTEIN"/>
    <property type="match status" value="1"/>
</dbReference>
<dbReference type="GO" id="GO:0003723">
    <property type="term" value="F:RNA binding"/>
    <property type="evidence" value="ECO:0007669"/>
    <property type="project" value="InterPro"/>
</dbReference>
<dbReference type="PROSITE" id="PS51375">
    <property type="entry name" value="PPR"/>
    <property type="match status" value="5"/>
</dbReference>
<feature type="repeat" description="PPR" evidence="2">
    <location>
        <begin position="91"/>
        <end position="125"/>
    </location>
</feature>
<dbReference type="FunFam" id="1.25.40.10:FF:001528">
    <property type="entry name" value="pentatricopeptide repeat-containing protein At1g11290, chloroplastic"/>
    <property type="match status" value="1"/>
</dbReference>
<dbReference type="PANTHER" id="PTHR47926:SF347">
    <property type="entry name" value="PENTATRICOPEPTIDE REPEAT-CONTAINING PROTEIN"/>
    <property type="match status" value="1"/>
</dbReference>
<organism evidence="4 5">
    <name type="scientific">Vigna mungo</name>
    <name type="common">Black gram</name>
    <name type="synonym">Phaseolus mungo</name>
    <dbReference type="NCBI Taxonomy" id="3915"/>
    <lineage>
        <taxon>Eukaryota</taxon>
        <taxon>Viridiplantae</taxon>
        <taxon>Streptophyta</taxon>
        <taxon>Embryophyta</taxon>
        <taxon>Tracheophyta</taxon>
        <taxon>Spermatophyta</taxon>
        <taxon>Magnoliopsida</taxon>
        <taxon>eudicotyledons</taxon>
        <taxon>Gunneridae</taxon>
        <taxon>Pentapetalae</taxon>
        <taxon>rosids</taxon>
        <taxon>fabids</taxon>
        <taxon>Fabales</taxon>
        <taxon>Fabaceae</taxon>
        <taxon>Papilionoideae</taxon>
        <taxon>50 kb inversion clade</taxon>
        <taxon>NPAAA clade</taxon>
        <taxon>indigoferoid/millettioid clade</taxon>
        <taxon>Phaseoleae</taxon>
        <taxon>Vigna</taxon>
    </lineage>
</organism>
<feature type="repeat" description="PPR" evidence="2">
    <location>
        <begin position="392"/>
        <end position="426"/>
    </location>
</feature>
<evidence type="ECO:0000259" key="3">
    <source>
        <dbReference type="Pfam" id="PF25428"/>
    </source>
</evidence>
<dbReference type="Pfam" id="PF20431">
    <property type="entry name" value="E_motif"/>
    <property type="match status" value="1"/>
</dbReference>
<dbReference type="InterPro" id="IPR046848">
    <property type="entry name" value="E_motif"/>
</dbReference>
<evidence type="ECO:0000313" key="5">
    <source>
        <dbReference type="Proteomes" id="UP001374535"/>
    </source>
</evidence>
<keyword evidence="5" id="KW-1185">Reference proteome</keyword>
<accession>A0AAQ3S4P1</accession>
<dbReference type="Proteomes" id="UP001374535">
    <property type="component" value="Chromosome 2"/>
</dbReference>
<dbReference type="FunFam" id="1.25.40.10:FF:001970">
    <property type="entry name" value="Uncharacterized protein"/>
    <property type="match status" value="1"/>
</dbReference>
<feature type="repeat" description="PPR" evidence="2">
    <location>
        <begin position="291"/>
        <end position="325"/>
    </location>
</feature>
<keyword evidence="1" id="KW-0677">Repeat</keyword>
<dbReference type="InterPro" id="IPR057216">
    <property type="entry name" value="DUF7894"/>
</dbReference>
<dbReference type="EMBL" id="CP144699">
    <property type="protein sequence ID" value="WVZ19254.1"/>
    <property type="molecule type" value="Genomic_DNA"/>
</dbReference>
<dbReference type="GO" id="GO:0009451">
    <property type="term" value="P:RNA modification"/>
    <property type="evidence" value="ECO:0007669"/>
    <property type="project" value="InterPro"/>
</dbReference>
<proteinExistence type="predicted"/>
<feature type="repeat" description="PPR" evidence="2">
    <location>
        <begin position="190"/>
        <end position="224"/>
    </location>
</feature>
<dbReference type="InterPro" id="IPR046960">
    <property type="entry name" value="PPR_At4g14850-like_plant"/>
</dbReference>
<dbReference type="AlphaFoldDB" id="A0AAQ3S4P1"/>
<dbReference type="Gene3D" id="1.25.40.10">
    <property type="entry name" value="Tetratricopeptide repeat domain"/>
    <property type="match status" value="4"/>
</dbReference>
<dbReference type="InterPro" id="IPR011990">
    <property type="entry name" value="TPR-like_helical_dom_sf"/>
</dbReference>
<gene>
    <name evidence="4" type="ORF">V8G54_006576</name>
</gene>
<name>A0AAQ3S4P1_VIGMU</name>
<feature type="repeat" description="PPR" evidence="2">
    <location>
        <begin position="495"/>
        <end position="529"/>
    </location>
</feature>
<reference evidence="4 5" key="1">
    <citation type="journal article" date="2023" name="Life. Sci Alliance">
        <title>Evolutionary insights into 3D genome organization and epigenetic landscape of Vigna mungo.</title>
        <authorList>
            <person name="Junaid A."/>
            <person name="Singh B."/>
            <person name="Bhatia S."/>
        </authorList>
    </citation>
    <scope>NUCLEOTIDE SEQUENCE [LARGE SCALE GENOMIC DNA]</scope>
    <source>
        <strain evidence="4">Urdbean</strain>
    </source>
</reference>
<sequence length="1026" mass="115880">MFSGSAKCSTHHHLLHLFSIPRIFHTRFFSTSPSMLDLCTKPQHLQQLHARFFLHGLHQNQSLSSKLMDCYSKFGLLDLMQKLFYSTQNPDSVLYKAILRNLYQFGEYDKTLFLYKAMVGKSVYPDEESCSFVLRSCFFLSHEQGKMVHGQIIRLGLDAFDSVGRTLVELYDMNGFLSVDEPAEGKYVMELSYWNNLISEASENGKMEESFKFLCGMRKENIQPNSSTVIGLLRSTVKLNSLKTGQALHSFVVVSNLCEELAVNTALLSMYAKLGSLEDARMLFEKMPDKDLVVWNIMISAYAGNGFPKKSLELVYCMVRSGFRPDLFTAIPAISSITQLKYNEWGKQMHAHVIRNGSDYQVSIHNSLIDMYSACDDLNLAQKIFGFIMNKTVVSWGAMIKGYTMHDQPLEALSLFLKMKLSGTRIDFIIVINILPAFAKIGALHYVSYLHGYSLKISLDSLKSLKTSFLSSYAKCGCIEMARKLFDEEKSIHRDIIAWNSMISAYSKHGEWFRCFQLYSQMKLSNIVPDQVTFLGLLTACVNSGLVSKGKEIFKEMVEIYGCQPCQEHHTCMVDLLGRAGQIHEANEIIKTIPLESDARVYGPLLSACKMHSETRLAELAAQKLINMEPKNAGNYVLLSNIYAAAGKWDKVAKMRSILRDRGLKKTPGCSWLELNGQVHEFRVADKSHQRWEDIYSILNVLELEAGDMENDLKLLDPSVIEGQQTGDLPLFFGESREERVKMKVAPIVVFLFKDDEGFAAAILQALHPNTSSSFTRREEPFDHSLEPYGIKHVKASGSVSHFVNEHGAYMIYVKFGFLVEWSGIEESEYNFCLTAESWLQMSSVVGGLDCSYFDVSIVAMEHYEPPVLACALNEVLNKITADKSSLPTLLVPFLVESSKVKGQIKYLGSDEGKPLIFGIRIGQNTDIMQALLNKTQELPSSLWIQHENFASFLHFVRVMQLPTFLLIGQTSQYLDTNSSNHHEIIHAIGEILASATGLQFSEERVVWNPKKKSGESKEPWRALYG</sequence>
<feature type="domain" description="DUF7894" evidence="3">
    <location>
        <begin position="743"/>
        <end position="812"/>
    </location>
</feature>
<dbReference type="InterPro" id="IPR002885">
    <property type="entry name" value="PPR_rpt"/>
</dbReference>
<dbReference type="NCBIfam" id="TIGR00756">
    <property type="entry name" value="PPR"/>
    <property type="match status" value="4"/>
</dbReference>
<dbReference type="FunFam" id="1.25.40.10:FF:003741">
    <property type="entry name" value="Uncharacterized protein"/>
    <property type="match status" value="1"/>
</dbReference>